<name>A0ABY7G260_MYAAR</name>
<feature type="region of interest" description="Disordered" evidence="1">
    <location>
        <begin position="19"/>
        <end position="48"/>
    </location>
</feature>
<reference evidence="2" key="1">
    <citation type="submission" date="2022-11" db="EMBL/GenBank/DDBJ databases">
        <title>Centuries of genome instability and evolution in soft-shell clam transmissible cancer (bioRxiv).</title>
        <authorList>
            <person name="Hart S.F.M."/>
            <person name="Yonemitsu M.A."/>
            <person name="Giersch R.M."/>
            <person name="Beal B.F."/>
            <person name="Arriagada G."/>
            <person name="Davis B.W."/>
            <person name="Ostrander E.A."/>
            <person name="Goff S.P."/>
            <person name="Metzger M.J."/>
        </authorList>
    </citation>
    <scope>NUCLEOTIDE SEQUENCE</scope>
    <source>
        <strain evidence="2">MELC-2E11</strain>
        <tissue evidence="2">Siphon/mantle</tissue>
    </source>
</reference>
<organism evidence="2 3">
    <name type="scientific">Mya arenaria</name>
    <name type="common">Soft-shell clam</name>
    <dbReference type="NCBI Taxonomy" id="6604"/>
    <lineage>
        <taxon>Eukaryota</taxon>
        <taxon>Metazoa</taxon>
        <taxon>Spiralia</taxon>
        <taxon>Lophotrochozoa</taxon>
        <taxon>Mollusca</taxon>
        <taxon>Bivalvia</taxon>
        <taxon>Autobranchia</taxon>
        <taxon>Heteroconchia</taxon>
        <taxon>Euheterodonta</taxon>
        <taxon>Imparidentia</taxon>
        <taxon>Neoheterodontei</taxon>
        <taxon>Myida</taxon>
        <taxon>Myoidea</taxon>
        <taxon>Myidae</taxon>
        <taxon>Mya</taxon>
    </lineage>
</organism>
<keyword evidence="3" id="KW-1185">Reference proteome</keyword>
<dbReference type="EMBL" id="CP111026">
    <property type="protein sequence ID" value="WAR27387.1"/>
    <property type="molecule type" value="Genomic_DNA"/>
</dbReference>
<evidence type="ECO:0000313" key="2">
    <source>
        <dbReference type="EMBL" id="WAR27387.1"/>
    </source>
</evidence>
<sequence>MVILLTSKIEDTFSSERVPLSDQIDGNAVPATPTAPPANDSYSPTTNCPSAPPPAYAFVVEHNDMFAIKK</sequence>
<dbReference type="Proteomes" id="UP001164746">
    <property type="component" value="Chromosome 15"/>
</dbReference>
<gene>
    <name evidence="2" type="ORF">MAR_013091</name>
</gene>
<protein>
    <submittedName>
        <fullName evidence="2">Uncharacterized protein</fullName>
    </submittedName>
</protein>
<accession>A0ABY7G260</accession>
<evidence type="ECO:0000256" key="1">
    <source>
        <dbReference type="SAM" id="MobiDB-lite"/>
    </source>
</evidence>
<proteinExistence type="predicted"/>
<evidence type="ECO:0000313" key="3">
    <source>
        <dbReference type="Proteomes" id="UP001164746"/>
    </source>
</evidence>